<dbReference type="HOGENOM" id="CLU_1493710_0_0_9"/>
<dbReference type="Gene3D" id="1.25.40.10">
    <property type="entry name" value="Tetratricopeptide repeat domain"/>
    <property type="match status" value="1"/>
</dbReference>
<evidence type="ECO:0000313" key="4">
    <source>
        <dbReference type="Proteomes" id="UP000032250"/>
    </source>
</evidence>
<protein>
    <recommendedName>
        <fullName evidence="5">Tetratricopeptide repeat protein</fullName>
    </recommendedName>
</protein>
<dbReference type="PATRIC" id="fig|1379739.3.peg.1474"/>
<dbReference type="InterPro" id="IPR011990">
    <property type="entry name" value="TPR-like_helical_dom_sf"/>
</dbReference>
<dbReference type="InterPro" id="IPR019734">
    <property type="entry name" value="TPR_rpt"/>
</dbReference>
<evidence type="ECO:0000256" key="1">
    <source>
        <dbReference type="PROSITE-ProRule" id="PRU00339"/>
    </source>
</evidence>
<gene>
    <name evidence="3" type="ORF">N495_05730</name>
</gene>
<feature type="transmembrane region" description="Helical" evidence="2">
    <location>
        <begin position="9"/>
        <end position="30"/>
    </location>
</feature>
<dbReference type="OrthoDB" id="1924537at2"/>
<dbReference type="AlphaFoldDB" id="A0A0D1BTM3"/>
<dbReference type="Pfam" id="PF13181">
    <property type="entry name" value="TPR_8"/>
    <property type="match status" value="1"/>
</dbReference>
<sequence>MNFNKKKYFVIFFILGLVLMTVSFISYNYGKNVVINNLIKSGHVYINKKEYTKAIAIYEEVVKYDKNDTNKNMLKLAMSMQNSRKSYRDGMIYYNRKQYLKALKCFRQVMENDTITFNKAQEKIKECTEKYIEDNLKNAENSIHNSKYKEANEYLNNIFKLDKDNEEGKKLKSILNKKYFN</sequence>
<evidence type="ECO:0000313" key="3">
    <source>
        <dbReference type="EMBL" id="KIS23102.1"/>
    </source>
</evidence>
<proteinExistence type="predicted"/>
<evidence type="ECO:0008006" key="5">
    <source>
        <dbReference type="Google" id="ProtNLM"/>
    </source>
</evidence>
<dbReference type="EMBL" id="JXSU01000007">
    <property type="protein sequence ID" value="KIS23102.1"/>
    <property type="molecule type" value="Genomic_DNA"/>
</dbReference>
<keyword evidence="2" id="KW-0472">Membrane</keyword>
<feature type="repeat" description="TPR" evidence="1">
    <location>
        <begin position="35"/>
        <end position="68"/>
    </location>
</feature>
<keyword evidence="2" id="KW-0812">Transmembrane</keyword>
<dbReference type="SMART" id="SM00028">
    <property type="entry name" value="TPR"/>
    <property type="match status" value="2"/>
</dbReference>
<comment type="caution">
    <text evidence="3">The sequence shown here is derived from an EMBL/GenBank/DDBJ whole genome shotgun (WGS) entry which is preliminary data.</text>
</comment>
<accession>A0A0D1BTM3</accession>
<reference evidence="3 4" key="1">
    <citation type="submission" date="2014-06" db="EMBL/GenBank/DDBJ databases">
        <title>Genome characterization of distinct group I Clostridium botulinum lineages.</title>
        <authorList>
            <person name="Giordani F."/>
            <person name="Anselmo A."/>
            <person name="Fillo S."/>
            <person name="Palozzi A.M."/>
            <person name="Fortunato A."/>
            <person name="Gentile B."/>
            <person name="Ciammaruconi A."/>
            <person name="Anniballi F."/>
            <person name="De Medici D."/>
            <person name="Lista F."/>
        </authorList>
    </citation>
    <scope>NUCLEOTIDE SEQUENCE [LARGE SCALE GENOMIC DNA]</scope>
    <source>
        <strain evidence="3 4">B2 450</strain>
    </source>
</reference>
<keyword evidence="1" id="KW-0802">TPR repeat</keyword>
<name>A0A0D1BTM3_CLOBO</name>
<dbReference type="SUPFAM" id="SSF48452">
    <property type="entry name" value="TPR-like"/>
    <property type="match status" value="1"/>
</dbReference>
<evidence type="ECO:0000256" key="2">
    <source>
        <dbReference type="SAM" id="Phobius"/>
    </source>
</evidence>
<dbReference type="RefSeq" id="WP_003487275.1">
    <property type="nucleotide sequence ID" value="NZ_JXSU01000007.1"/>
</dbReference>
<dbReference type="PROSITE" id="PS50005">
    <property type="entry name" value="TPR"/>
    <property type="match status" value="1"/>
</dbReference>
<organism evidence="3 4">
    <name type="scientific">Clostridium botulinum B2 450</name>
    <dbReference type="NCBI Taxonomy" id="1379739"/>
    <lineage>
        <taxon>Bacteria</taxon>
        <taxon>Bacillati</taxon>
        <taxon>Bacillota</taxon>
        <taxon>Clostridia</taxon>
        <taxon>Eubacteriales</taxon>
        <taxon>Clostridiaceae</taxon>
        <taxon>Clostridium</taxon>
    </lineage>
</organism>
<keyword evidence="2" id="KW-1133">Transmembrane helix</keyword>
<dbReference type="Proteomes" id="UP000032250">
    <property type="component" value="Unassembled WGS sequence"/>
</dbReference>